<proteinExistence type="predicted"/>
<dbReference type="AlphaFoldDB" id="A0A3S3QL53"/>
<comment type="caution">
    <text evidence="1">The sequence shown here is derived from an EMBL/GenBank/DDBJ whole genome shotgun (WGS) entry which is preliminary data.</text>
</comment>
<dbReference type="EMBL" id="SBII01000024">
    <property type="protein sequence ID" value="RWW91613.1"/>
    <property type="molecule type" value="Genomic_DNA"/>
</dbReference>
<dbReference type="Proteomes" id="UP000287527">
    <property type="component" value="Unassembled WGS sequence"/>
</dbReference>
<dbReference type="Pfam" id="PF14352">
    <property type="entry name" value="DUF4402"/>
    <property type="match status" value="1"/>
</dbReference>
<reference evidence="1 2" key="1">
    <citation type="submission" date="2019-01" db="EMBL/GenBank/DDBJ databases">
        <title>Flavobacterium sp. nov.,isolated from freshwater.</title>
        <authorList>
            <person name="Zhang R."/>
            <person name="Du Z.-J."/>
        </authorList>
    </citation>
    <scope>NUCLEOTIDE SEQUENCE [LARGE SCALE GENOMIC DNA]</scope>
    <source>
        <strain evidence="1 2">1E403</strain>
    </source>
</reference>
<gene>
    <name evidence="1" type="ORF">EPI11_18855</name>
</gene>
<name>A0A3S3QL53_9FLAO</name>
<evidence type="ECO:0000313" key="1">
    <source>
        <dbReference type="EMBL" id="RWW91613.1"/>
    </source>
</evidence>
<organism evidence="1 2">
    <name type="scientific">Flavobacterium cerinum</name>
    <dbReference type="NCBI Taxonomy" id="2502784"/>
    <lineage>
        <taxon>Bacteria</taxon>
        <taxon>Pseudomonadati</taxon>
        <taxon>Bacteroidota</taxon>
        <taxon>Flavobacteriia</taxon>
        <taxon>Flavobacteriales</taxon>
        <taxon>Flavobacteriaceae</taxon>
        <taxon>Flavobacterium</taxon>
    </lineage>
</organism>
<dbReference type="RefSeq" id="WP_128391543.1">
    <property type="nucleotide sequence ID" value="NZ_SBII01000024.1"/>
</dbReference>
<dbReference type="InterPro" id="IPR025514">
    <property type="entry name" value="DUF4402"/>
</dbReference>
<keyword evidence="2" id="KW-1185">Reference proteome</keyword>
<protein>
    <submittedName>
        <fullName evidence="1">DUF4402 domain-containing protein</fullName>
    </submittedName>
</protein>
<dbReference type="OrthoDB" id="1443914at2"/>
<accession>A0A3S3QL53</accession>
<evidence type="ECO:0000313" key="2">
    <source>
        <dbReference type="Proteomes" id="UP000287527"/>
    </source>
</evidence>
<sequence>MEKIVKRFFNGKLPMVIVLFLAFFQYGFLANAQGPENPPRPVIIYVNPAQGLNFGAFYQGGSGGTVTVYPNGSRSTTGSVIQTSQGFSFSAAIFEVDAEPGTLVTILNGPDVTLMGSNGGTMTLSIGTADPPSPFITTAASPSRTMIRIGGTLTIGNPLANPPGNYNGTFSVTFIQP</sequence>